<dbReference type="EMBL" id="MUJZ01014527">
    <property type="protein sequence ID" value="OTF81257.1"/>
    <property type="molecule type" value="Genomic_DNA"/>
</dbReference>
<dbReference type="OrthoDB" id="10513750at2759"/>
<feature type="non-terminal residue" evidence="3">
    <location>
        <position position="1"/>
    </location>
</feature>
<evidence type="ECO:0000256" key="1">
    <source>
        <dbReference type="SAM" id="MobiDB-lite"/>
    </source>
</evidence>
<sequence length="151" mass="16697">VQFIPIKLGTFPFLILVVIPVILANQNLTENNDGHNGKKSDLENNSTKVDHHDHKEKPREESLVIDKISHDKEEEDLADFDTSYYESDEGIKTGEDYYNDYMSTHKGGQTTHKGNAGTTHKGDKGTTPHKGGAVTTHKGEKATTPHHGHNG</sequence>
<reference evidence="3 4" key="1">
    <citation type="submission" date="2017-03" db="EMBL/GenBank/DDBJ databases">
        <title>Genome Survey of Euroglyphus maynei.</title>
        <authorList>
            <person name="Arlian L.G."/>
            <person name="Morgan M.S."/>
            <person name="Rider S.D."/>
        </authorList>
    </citation>
    <scope>NUCLEOTIDE SEQUENCE [LARGE SCALE GENOMIC DNA]</scope>
    <source>
        <strain evidence="3">Arlian Lab</strain>
        <tissue evidence="3">Whole body</tissue>
    </source>
</reference>
<feature type="signal peptide" evidence="2">
    <location>
        <begin position="1"/>
        <end position="24"/>
    </location>
</feature>
<feature type="region of interest" description="Disordered" evidence="1">
    <location>
        <begin position="95"/>
        <end position="151"/>
    </location>
</feature>
<feature type="non-terminal residue" evidence="3">
    <location>
        <position position="151"/>
    </location>
</feature>
<gene>
    <name evidence="3" type="ORF">BLA29_013103</name>
</gene>
<accession>A0A1Y3BMF0</accession>
<keyword evidence="2" id="KW-0732">Signal</keyword>
<keyword evidence="4" id="KW-1185">Reference proteome</keyword>
<feature type="compositionally biased region" description="Polar residues" evidence="1">
    <location>
        <begin position="106"/>
        <end position="118"/>
    </location>
</feature>
<protein>
    <submittedName>
        <fullName evidence="3">Uncharacterized protein</fullName>
    </submittedName>
</protein>
<feature type="compositionally biased region" description="Basic and acidic residues" evidence="1">
    <location>
        <begin position="32"/>
        <end position="72"/>
    </location>
</feature>
<dbReference type="AlphaFoldDB" id="A0A1Y3BMF0"/>
<feature type="chain" id="PRO_5012960477" evidence="2">
    <location>
        <begin position="25"/>
        <end position="151"/>
    </location>
</feature>
<name>A0A1Y3BMF0_EURMA</name>
<dbReference type="Proteomes" id="UP000194236">
    <property type="component" value="Unassembled WGS sequence"/>
</dbReference>
<organism evidence="3 4">
    <name type="scientific">Euroglyphus maynei</name>
    <name type="common">Mayne's house dust mite</name>
    <dbReference type="NCBI Taxonomy" id="6958"/>
    <lineage>
        <taxon>Eukaryota</taxon>
        <taxon>Metazoa</taxon>
        <taxon>Ecdysozoa</taxon>
        <taxon>Arthropoda</taxon>
        <taxon>Chelicerata</taxon>
        <taxon>Arachnida</taxon>
        <taxon>Acari</taxon>
        <taxon>Acariformes</taxon>
        <taxon>Sarcoptiformes</taxon>
        <taxon>Astigmata</taxon>
        <taxon>Psoroptidia</taxon>
        <taxon>Analgoidea</taxon>
        <taxon>Pyroglyphidae</taxon>
        <taxon>Pyroglyphinae</taxon>
        <taxon>Euroglyphus</taxon>
    </lineage>
</organism>
<evidence type="ECO:0000313" key="4">
    <source>
        <dbReference type="Proteomes" id="UP000194236"/>
    </source>
</evidence>
<comment type="caution">
    <text evidence="3">The sequence shown here is derived from an EMBL/GenBank/DDBJ whole genome shotgun (WGS) entry which is preliminary data.</text>
</comment>
<proteinExistence type="predicted"/>
<evidence type="ECO:0000256" key="2">
    <source>
        <dbReference type="SAM" id="SignalP"/>
    </source>
</evidence>
<evidence type="ECO:0000313" key="3">
    <source>
        <dbReference type="EMBL" id="OTF81257.1"/>
    </source>
</evidence>
<feature type="region of interest" description="Disordered" evidence="1">
    <location>
        <begin position="30"/>
        <end position="72"/>
    </location>
</feature>